<dbReference type="AlphaFoldDB" id="A0A1V6Q1U1"/>
<feature type="region of interest" description="Disordered" evidence="1">
    <location>
        <begin position="69"/>
        <end position="126"/>
    </location>
</feature>
<organism evidence="2 3">
    <name type="scientific">Penicillium antarcticum</name>
    <dbReference type="NCBI Taxonomy" id="416450"/>
    <lineage>
        <taxon>Eukaryota</taxon>
        <taxon>Fungi</taxon>
        <taxon>Dikarya</taxon>
        <taxon>Ascomycota</taxon>
        <taxon>Pezizomycotina</taxon>
        <taxon>Eurotiomycetes</taxon>
        <taxon>Eurotiomycetidae</taxon>
        <taxon>Eurotiales</taxon>
        <taxon>Aspergillaceae</taxon>
        <taxon>Penicillium</taxon>
    </lineage>
</organism>
<gene>
    <name evidence="2" type="ORF">PENANT_c020G06616</name>
</gene>
<feature type="compositionally biased region" description="Basic residues" evidence="1">
    <location>
        <begin position="83"/>
        <end position="92"/>
    </location>
</feature>
<feature type="compositionally biased region" description="Basic and acidic residues" evidence="1">
    <location>
        <begin position="96"/>
        <end position="117"/>
    </location>
</feature>
<protein>
    <submittedName>
        <fullName evidence="2">Uncharacterized protein</fullName>
    </submittedName>
</protein>
<evidence type="ECO:0000313" key="2">
    <source>
        <dbReference type="EMBL" id="OQD82696.1"/>
    </source>
</evidence>
<sequence length="169" mass="17690">MAPATKLTADNGPFSALSATEMKLLALGNVFHTNGTPNYDDMAKWTGLKASSAGTLHRGAKRKLARALGIADTPNPSPTKAGPARKRAKKPTAKTAKSEVNDEKAVEESAVPIKEEPAEAFDTDDSAYSRDLQYTIENAHKAAQAINEAVAAEAVAAAAAAAESRIEDE</sequence>
<reference evidence="3" key="1">
    <citation type="journal article" date="2017" name="Nat. Microbiol.">
        <title>Global analysis of biosynthetic gene clusters reveals vast potential of secondary metabolite production in Penicillium species.</title>
        <authorList>
            <person name="Nielsen J.C."/>
            <person name="Grijseels S."/>
            <person name="Prigent S."/>
            <person name="Ji B."/>
            <person name="Dainat J."/>
            <person name="Nielsen K.F."/>
            <person name="Frisvad J.C."/>
            <person name="Workman M."/>
            <person name="Nielsen J."/>
        </authorList>
    </citation>
    <scope>NUCLEOTIDE SEQUENCE [LARGE SCALE GENOMIC DNA]</scope>
    <source>
        <strain evidence="3">IBT 31811</strain>
    </source>
</reference>
<keyword evidence="3" id="KW-1185">Reference proteome</keyword>
<accession>A0A1V6Q1U1</accession>
<proteinExistence type="predicted"/>
<dbReference type="Proteomes" id="UP000191672">
    <property type="component" value="Unassembled WGS sequence"/>
</dbReference>
<dbReference type="OrthoDB" id="5403747at2759"/>
<dbReference type="STRING" id="416450.A0A1V6Q1U1"/>
<dbReference type="EMBL" id="MDYN01000020">
    <property type="protein sequence ID" value="OQD82696.1"/>
    <property type="molecule type" value="Genomic_DNA"/>
</dbReference>
<name>A0A1V6Q1U1_9EURO</name>
<evidence type="ECO:0000256" key="1">
    <source>
        <dbReference type="SAM" id="MobiDB-lite"/>
    </source>
</evidence>
<comment type="caution">
    <text evidence="2">The sequence shown here is derived from an EMBL/GenBank/DDBJ whole genome shotgun (WGS) entry which is preliminary data.</text>
</comment>
<evidence type="ECO:0000313" key="3">
    <source>
        <dbReference type="Proteomes" id="UP000191672"/>
    </source>
</evidence>